<dbReference type="AlphaFoldDB" id="C2BE68"/>
<protein>
    <submittedName>
        <fullName evidence="1">Uncharacterized protein</fullName>
    </submittedName>
</protein>
<name>C2BE68_9FIRM</name>
<gene>
    <name evidence="1" type="ORF">HMPREF0072_0638</name>
</gene>
<organism evidence="1 2">
    <name type="scientific">Anaerococcus lactolyticus ATCC 51172</name>
    <dbReference type="NCBI Taxonomy" id="525254"/>
    <lineage>
        <taxon>Bacteria</taxon>
        <taxon>Bacillati</taxon>
        <taxon>Bacillota</taxon>
        <taxon>Tissierellia</taxon>
        <taxon>Tissierellales</taxon>
        <taxon>Peptoniphilaceae</taxon>
        <taxon>Anaerococcus</taxon>
    </lineage>
</organism>
<reference evidence="1 2" key="1">
    <citation type="submission" date="2008-10" db="EMBL/GenBank/DDBJ databases">
        <authorList>
            <person name="Qin X."/>
            <person name="Bachman B."/>
            <person name="Battles P."/>
            <person name="Bell A."/>
            <person name="Bess C."/>
            <person name="Bickham C."/>
            <person name="Chaboub L."/>
            <person name="Chen D."/>
            <person name="Coyle M."/>
            <person name="Deiros D.R."/>
            <person name="Dinh H."/>
            <person name="Forbes L."/>
            <person name="Fowler G."/>
            <person name="Francisco L."/>
            <person name="Fu Q."/>
            <person name="Gubbala S."/>
            <person name="Hale W."/>
            <person name="Han Y."/>
            <person name="Hemphill L."/>
            <person name="Highlander S.K."/>
            <person name="Hirani K."/>
            <person name="Hogues M."/>
            <person name="Jackson L."/>
            <person name="Jakkamsetti A."/>
            <person name="Javaid M."/>
            <person name="Jiang H."/>
            <person name="Korchina V."/>
            <person name="Kovar C."/>
            <person name="Lara F."/>
            <person name="Lee S."/>
            <person name="Mata R."/>
            <person name="Mathew T."/>
            <person name="Moen C."/>
            <person name="Morales K."/>
            <person name="Munidasa M."/>
            <person name="Nazareth L."/>
            <person name="Ngo R."/>
            <person name="Nguyen L."/>
            <person name="Okwuonu G."/>
            <person name="Ongeri F."/>
            <person name="Patil S."/>
            <person name="Petrosino J."/>
            <person name="Pham C."/>
            <person name="Pham P."/>
            <person name="Pu L.-L."/>
            <person name="Puazo M."/>
            <person name="Raj R."/>
            <person name="Reid J."/>
            <person name="Rouhana J."/>
            <person name="Saada N."/>
            <person name="Shang Y."/>
            <person name="Simmons D."/>
            <person name="Thornton R."/>
            <person name="Warren J."/>
            <person name="Weissenberger G."/>
            <person name="Zhang J."/>
            <person name="Zhang L."/>
            <person name="Zhou C."/>
            <person name="Zhu D."/>
            <person name="Muzny D."/>
            <person name="Worley K."/>
            <person name="Gibbs R."/>
        </authorList>
    </citation>
    <scope>NUCLEOTIDE SEQUENCE [LARGE SCALE GENOMIC DNA]</scope>
    <source>
        <strain evidence="1 2">ATCC 51172</strain>
    </source>
</reference>
<dbReference type="HOGENOM" id="CLU_3176749_0_0_9"/>
<sequence>MAAANPAGPLPTMATSTCSVMLMATPGGEGLGEAAGAQLGDPRVAVE</sequence>
<proteinExistence type="predicted"/>
<feature type="non-terminal residue" evidence="1">
    <location>
        <position position="47"/>
    </location>
</feature>
<evidence type="ECO:0000313" key="2">
    <source>
        <dbReference type="Proteomes" id="UP000005984"/>
    </source>
</evidence>
<evidence type="ECO:0000313" key="1">
    <source>
        <dbReference type="EMBL" id="EEI86798.1"/>
    </source>
</evidence>
<comment type="caution">
    <text evidence="1">The sequence shown here is derived from an EMBL/GenBank/DDBJ whole genome shotgun (WGS) entry which is preliminary data.</text>
</comment>
<keyword evidence="2" id="KW-1185">Reference proteome</keyword>
<dbReference type="EMBL" id="ABYO01000177">
    <property type="protein sequence ID" value="EEI86798.1"/>
    <property type="molecule type" value="Genomic_DNA"/>
</dbReference>
<accession>C2BE68</accession>
<dbReference type="Proteomes" id="UP000005984">
    <property type="component" value="Unassembled WGS sequence"/>
</dbReference>